<proteinExistence type="inferred from homology"/>
<keyword evidence="6 7" id="KW-0472">Membrane</keyword>
<sequence>MAFQKYVPLLARTAISIIFLHSGIGKISNFSGTQQQIAGAGLPLAPLVTVFTIAFLFLGSLSLILGYRAQIGTGLLLVFLVPATLVFHNPIVDPTQTIQFLKNLSIIGGLLMVVTYGSGPMSLDRQSNKVLPSPYPKESVR</sequence>
<keyword evidence="5 7" id="KW-1133">Transmembrane helix</keyword>
<dbReference type="InterPro" id="IPR032808">
    <property type="entry name" value="DoxX"/>
</dbReference>
<organism evidence="8 9">
    <name type="scientific">Acaryochloris marina (strain MBIC 11017)</name>
    <dbReference type="NCBI Taxonomy" id="329726"/>
    <lineage>
        <taxon>Bacteria</taxon>
        <taxon>Bacillati</taxon>
        <taxon>Cyanobacteriota</taxon>
        <taxon>Cyanophyceae</taxon>
        <taxon>Acaryochloridales</taxon>
        <taxon>Acaryochloridaceae</taxon>
        <taxon>Acaryochloris</taxon>
    </lineage>
</organism>
<dbReference type="eggNOG" id="COG2259">
    <property type="taxonomic scope" value="Bacteria"/>
</dbReference>
<feature type="transmembrane region" description="Helical" evidence="7">
    <location>
        <begin position="100"/>
        <end position="119"/>
    </location>
</feature>
<reference evidence="8 9" key="1">
    <citation type="journal article" date="2008" name="Proc. Natl. Acad. Sci. U.S.A.">
        <title>Niche adaptation and genome expansion in the chlorophyll d-producing cyanobacterium Acaryochloris marina.</title>
        <authorList>
            <person name="Swingley W.D."/>
            <person name="Chen M."/>
            <person name="Cheung P.C."/>
            <person name="Conrad A.L."/>
            <person name="Dejesa L.C."/>
            <person name="Hao J."/>
            <person name="Honchak B.M."/>
            <person name="Karbach L.E."/>
            <person name="Kurdoglu A."/>
            <person name="Lahiri S."/>
            <person name="Mastrian S.D."/>
            <person name="Miyashita H."/>
            <person name="Page L."/>
            <person name="Ramakrishna P."/>
            <person name="Satoh S."/>
            <person name="Sattley W.M."/>
            <person name="Shimada Y."/>
            <person name="Taylor H.L."/>
            <person name="Tomo T."/>
            <person name="Tsuchiya T."/>
            <person name="Wang Z.T."/>
            <person name="Raymond J."/>
            <person name="Mimuro M."/>
            <person name="Blankenship R.E."/>
            <person name="Touchman J.W."/>
        </authorList>
    </citation>
    <scope>NUCLEOTIDE SEQUENCE [LARGE SCALE GENOMIC DNA]</scope>
    <source>
        <strain evidence="9">MBIC 11017</strain>
    </source>
</reference>
<dbReference type="STRING" id="329726.AM1_6207"/>
<keyword evidence="4 7" id="KW-0812">Transmembrane</keyword>
<dbReference type="PANTHER" id="PTHR33452">
    <property type="entry name" value="OXIDOREDUCTASE CATD-RELATED"/>
    <property type="match status" value="1"/>
</dbReference>
<evidence type="ECO:0000256" key="2">
    <source>
        <dbReference type="ARBA" id="ARBA00006679"/>
    </source>
</evidence>
<dbReference type="EMBL" id="CP000828">
    <property type="protein sequence ID" value="ABW31139.1"/>
    <property type="molecule type" value="Genomic_DNA"/>
</dbReference>
<gene>
    <name evidence="8" type="ordered locus">AM1_6207</name>
</gene>
<keyword evidence="3" id="KW-1003">Cell membrane</keyword>
<evidence type="ECO:0000256" key="1">
    <source>
        <dbReference type="ARBA" id="ARBA00004651"/>
    </source>
</evidence>
<name>B0C622_ACAM1</name>
<feature type="transmembrane region" description="Helical" evidence="7">
    <location>
        <begin position="44"/>
        <end position="65"/>
    </location>
</feature>
<feature type="transmembrane region" description="Helical" evidence="7">
    <location>
        <begin position="71"/>
        <end position="88"/>
    </location>
</feature>
<dbReference type="KEGG" id="amr:AM1_6207"/>
<evidence type="ECO:0000313" key="8">
    <source>
        <dbReference type="EMBL" id="ABW31139.1"/>
    </source>
</evidence>
<dbReference type="RefSeq" id="WP_012166327.1">
    <property type="nucleotide sequence ID" value="NC_009925.1"/>
</dbReference>
<dbReference type="OrthoDB" id="495902at2"/>
<evidence type="ECO:0000256" key="3">
    <source>
        <dbReference type="ARBA" id="ARBA00022475"/>
    </source>
</evidence>
<comment type="similarity">
    <text evidence="2">Belongs to the DoxX family.</text>
</comment>
<comment type="subcellular location">
    <subcellularLocation>
        <location evidence="1">Cell membrane</location>
        <topology evidence="1">Multi-pass membrane protein</topology>
    </subcellularLocation>
</comment>
<accession>B0C622</accession>
<dbReference type="PANTHER" id="PTHR33452:SF1">
    <property type="entry name" value="INNER MEMBRANE PROTEIN YPHA-RELATED"/>
    <property type="match status" value="1"/>
</dbReference>
<dbReference type="AlphaFoldDB" id="B0C622"/>
<evidence type="ECO:0000256" key="6">
    <source>
        <dbReference type="ARBA" id="ARBA00023136"/>
    </source>
</evidence>
<feature type="transmembrane region" description="Helical" evidence="7">
    <location>
        <begin position="6"/>
        <end position="24"/>
    </location>
</feature>
<dbReference type="Pfam" id="PF07681">
    <property type="entry name" value="DoxX"/>
    <property type="match status" value="1"/>
</dbReference>
<protein>
    <submittedName>
        <fullName evidence="8">DoxX, putative</fullName>
    </submittedName>
</protein>
<dbReference type="Proteomes" id="UP000000268">
    <property type="component" value="Chromosome"/>
</dbReference>
<evidence type="ECO:0000256" key="7">
    <source>
        <dbReference type="SAM" id="Phobius"/>
    </source>
</evidence>
<dbReference type="GO" id="GO:0005886">
    <property type="term" value="C:plasma membrane"/>
    <property type="evidence" value="ECO:0007669"/>
    <property type="project" value="UniProtKB-SubCell"/>
</dbReference>
<dbReference type="InterPro" id="IPR051907">
    <property type="entry name" value="DoxX-like_oxidoreductase"/>
</dbReference>
<evidence type="ECO:0000313" key="9">
    <source>
        <dbReference type="Proteomes" id="UP000000268"/>
    </source>
</evidence>
<keyword evidence="9" id="KW-1185">Reference proteome</keyword>
<evidence type="ECO:0000256" key="5">
    <source>
        <dbReference type="ARBA" id="ARBA00022989"/>
    </source>
</evidence>
<dbReference type="HOGENOM" id="CLU_058421_8_2_3"/>
<evidence type="ECO:0000256" key="4">
    <source>
        <dbReference type="ARBA" id="ARBA00022692"/>
    </source>
</evidence>